<dbReference type="PROSITE" id="PS00491">
    <property type="entry name" value="PROLINE_PEPTIDASE"/>
    <property type="match status" value="1"/>
</dbReference>
<gene>
    <name evidence="5" type="ORF">ENX77_00505</name>
</gene>
<dbReference type="EMBL" id="DTPI01000004">
    <property type="protein sequence ID" value="HGE65613.1"/>
    <property type="molecule type" value="Genomic_DNA"/>
</dbReference>
<accession>A0A7C3UJG9</accession>
<keyword evidence="2" id="KW-0378">Hydrolase</keyword>
<name>A0A7C3UJG9_9EURY</name>
<dbReference type="InterPro" id="IPR000994">
    <property type="entry name" value="Pept_M24"/>
</dbReference>
<dbReference type="InterPro" id="IPR036005">
    <property type="entry name" value="Creatinase/aminopeptidase-like"/>
</dbReference>
<evidence type="ECO:0000256" key="1">
    <source>
        <dbReference type="ARBA" id="ARBA00022723"/>
    </source>
</evidence>
<dbReference type="SUPFAM" id="SSF55920">
    <property type="entry name" value="Creatinase/aminopeptidase"/>
    <property type="match status" value="1"/>
</dbReference>
<protein>
    <submittedName>
        <fullName evidence="5">Aminopeptidase P family protein</fullName>
    </submittedName>
</protein>
<dbReference type="InterPro" id="IPR050659">
    <property type="entry name" value="Peptidase_M24B"/>
</dbReference>
<dbReference type="Pfam" id="PF00557">
    <property type="entry name" value="Peptidase_M24"/>
    <property type="match status" value="1"/>
</dbReference>
<comment type="caution">
    <text evidence="5">The sequence shown here is derived from an EMBL/GenBank/DDBJ whole genome shotgun (WGS) entry which is preliminary data.</text>
</comment>
<keyword evidence="5" id="KW-0031">Aminopeptidase</keyword>
<dbReference type="InterPro" id="IPR001131">
    <property type="entry name" value="Peptidase_M24B_aminopep-P_CS"/>
</dbReference>
<keyword evidence="1 3" id="KW-0479">Metal-binding</keyword>
<dbReference type="AlphaFoldDB" id="A0A7C3UJG9"/>
<evidence type="ECO:0000256" key="2">
    <source>
        <dbReference type="ARBA" id="ARBA00022801"/>
    </source>
</evidence>
<dbReference type="PANTHER" id="PTHR46112">
    <property type="entry name" value="AMINOPEPTIDASE"/>
    <property type="match status" value="1"/>
</dbReference>
<keyword evidence="5" id="KW-0645">Protease</keyword>
<evidence type="ECO:0000313" key="5">
    <source>
        <dbReference type="EMBL" id="HGE65613.1"/>
    </source>
</evidence>
<dbReference type="GO" id="GO:0046872">
    <property type="term" value="F:metal ion binding"/>
    <property type="evidence" value="ECO:0007669"/>
    <property type="project" value="UniProtKB-KW"/>
</dbReference>
<sequence>MIYELLEKYEADFFVMYADSRDPNFFYATKFRTPDPSFYMIGKDGTELLIVSEMELRRAEKESRVKEIASFIDLGYFEKLNETKNSKKALAMVFTEALKEHRARKILIPNEFPSFLSFYLKDHFEIEVVENPYSDMRAVKSPEEIRYIKEACSAVIDAFEYFLKLLKSERNVNTLRNRVETFLFERGFYAEGTIVSPDLESSNPHSIGSGVIKNHVVFDVFPKSRVTGYFADFTRTVIIEENQDIIEMLNACIEAKNRAIDKIREGVAAKDIHNLVCDILESYGYQTIRNKAKEGFIHSTGHGVGLEVHEKPKISENDEKLKSGMVITIEPGLYYRSKGGVRVEDCVVVRKSGCEVLTKYEDFVRLVG</sequence>
<proteinExistence type="inferred from homology"/>
<reference evidence="5" key="1">
    <citation type="journal article" date="2020" name="mSystems">
        <title>Genome- and Community-Level Interaction Insights into Carbon Utilization and Element Cycling Functions of Hydrothermarchaeota in Hydrothermal Sediment.</title>
        <authorList>
            <person name="Zhou Z."/>
            <person name="Liu Y."/>
            <person name="Xu W."/>
            <person name="Pan J."/>
            <person name="Luo Z.H."/>
            <person name="Li M."/>
        </authorList>
    </citation>
    <scope>NUCLEOTIDE SEQUENCE [LARGE SCALE GENOMIC DNA]</scope>
    <source>
        <strain evidence="5">SpSt-97</strain>
    </source>
</reference>
<feature type="domain" description="Peptidase M24" evidence="4">
    <location>
        <begin position="147"/>
        <end position="350"/>
    </location>
</feature>
<evidence type="ECO:0000259" key="4">
    <source>
        <dbReference type="Pfam" id="PF00557"/>
    </source>
</evidence>
<comment type="similarity">
    <text evidence="3">Belongs to the peptidase M24B family.</text>
</comment>
<organism evidence="5">
    <name type="scientific">Geoglobus ahangari</name>
    <dbReference type="NCBI Taxonomy" id="113653"/>
    <lineage>
        <taxon>Archaea</taxon>
        <taxon>Methanobacteriati</taxon>
        <taxon>Methanobacteriota</taxon>
        <taxon>Archaeoglobi</taxon>
        <taxon>Archaeoglobales</taxon>
        <taxon>Archaeoglobaceae</taxon>
        <taxon>Geoglobus</taxon>
    </lineage>
</organism>
<evidence type="ECO:0000256" key="3">
    <source>
        <dbReference type="RuleBase" id="RU000590"/>
    </source>
</evidence>
<dbReference type="GO" id="GO:0004177">
    <property type="term" value="F:aminopeptidase activity"/>
    <property type="evidence" value="ECO:0007669"/>
    <property type="project" value="UniProtKB-KW"/>
</dbReference>
<dbReference type="Gene3D" id="3.90.230.10">
    <property type="entry name" value="Creatinase/methionine aminopeptidase superfamily"/>
    <property type="match status" value="1"/>
</dbReference>
<dbReference type="PANTHER" id="PTHR46112:SF2">
    <property type="entry name" value="XAA-PRO AMINOPEPTIDASE P-RELATED"/>
    <property type="match status" value="1"/>
</dbReference>